<protein>
    <recommendedName>
        <fullName evidence="2">DUF218 domain-containing protein</fullName>
    </recommendedName>
</protein>
<dbReference type="Pfam" id="PF02698">
    <property type="entry name" value="DUF218"/>
    <property type="match status" value="1"/>
</dbReference>
<evidence type="ECO:0000313" key="4">
    <source>
        <dbReference type="Proteomes" id="UP000197153"/>
    </source>
</evidence>
<proteinExistence type="predicted"/>
<accession>A0A248JPY8</accession>
<dbReference type="PANTHER" id="PTHR30336">
    <property type="entry name" value="INNER MEMBRANE PROTEIN, PROBABLE PERMEASE"/>
    <property type="match status" value="1"/>
</dbReference>
<dbReference type="InterPro" id="IPR014729">
    <property type="entry name" value="Rossmann-like_a/b/a_fold"/>
</dbReference>
<dbReference type="GO" id="GO:0005886">
    <property type="term" value="C:plasma membrane"/>
    <property type="evidence" value="ECO:0007669"/>
    <property type="project" value="TreeGrafter"/>
</dbReference>
<gene>
    <name evidence="3" type="ORF">Y958_08325</name>
</gene>
<organism evidence="3 4">
    <name type="scientific">Nitrospirillum viridazoti CBAmc</name>
    <dbReference type="NCBI Taxonomy" id="1441467"/>
    <lineage>
        <taxon>Bacteria</taxon>
        <taxon>Pseudomonadati</taxon>
        <taxon>Pseudomonadota</taxon>
        <taxon>Alphaproteobacteria</taxon>
        <taxon>Rhodospirillales</taxon>
        <taxon>Azospirillaceae</taxon>
        <taxon>Nitrospirillum</taxon>
        <taxon>Nitrospirillum viridazoti</taxon>
    </lineage>
</organism>
<name>A0A248JPY8_9PROT</name>
<feature type="domain" description="DUF218" evidence="2">
    <location>
        <begin position="258"/>
        <end position="367"/>
    </location>
</feature>
<evidence type="ECO:0000259" key="2">
    <source>
        <dbReference type="Pfam" id="PF02698"/>
    </source>
</evidence>
<dbReference type="PANTHER" id="PTHR30336:SF20">
    <property type="entry name" value="DUF218 DOMAIN-CONTAINING PROTEIN"/>
    <property type="match status" value="1"/>
</dbReference>
<feature type="chain" id="PRO_5013372333" description="DUF218 domain-containing protein" evidence="1">
    <location>
        <begin position="25"/>
        <end position="422"/>
    </location>
</feature>
<dbReference type="CDD" id="cd06259">
    <property type="entry name" value="YdcF-like"/>
    <property type="match status" value="1"/>
</dbReference>
<dbReference type="Proteomes" id="UP000197153">
    <property type="component" value="Chromosome 1"/>
</dbReference>
<dbReference type="AlphaFoldDB" id="A0A248JPY8"/>
<keyword evidence="4" id="KW-1185">Reference proteome</keyword>
<sequence>MRCWARVAAIAVMAGMAWAGAAPAAEPTMPAAKPLVYKQPLRDKLFYGLSLLSRDPQAQAAVATAPDLNRLAAERRARARGSMEACGGDTGCYVRGFDWSDAEVAAAGQALAAALKARPEAARRLAAALDASGLYPAAPGQDADVVVRAWTQSAITAHHILAVYGLGEKPRGPAIDGPAYDVATPAYGTLVKSAVSVLVDGLMDDSSFFEPTEAFALLLLQINRRDEAGRFEPMEAGENKAAVARLKTVNWAKYPYTALVVPGYGPETAGVALSAPGLLRVQLAAKRWHDGKAPVIIVSGGNVHPNQTPYNEALEMKKALVQDYGVPADAVLVEPHARHTTTNLRNADRLIYRYGMPMDRKALVVTDLGQSGYITEDRFATRNQEDLGYVPFTGLERVSPFDVAYLPTLSALTLDAGDPLDP</sequence>
<dbReference type="KEGG" id="nao:Y958_08325"/>
<keyword evidence="1" id="KW-0732">Signal</keyword>
<dbReference type="Gene3D" id="3.40.50.620">
    <property type="entry name" value="HUPs"/>
    <property type="match status" value="1"/>
</dbReference>
<evidence type="ECO:0000313" key="3">
    <source>
        <dbReference type="EMBL" id="ASG20813.1"/>
    </source>
</evidence>
<dbReference type="InterPro" id="IPR003848">
    <property type="entry name" value="DUF218"/>
</dbReference>
<evidence type="ECO:0000256" key="1">
    <source>
        <dbReference type="SAM" id="SignalP"/>
    </source>
</evidence>
<feature type="signal peptide" evidence="1">
    <location>
        <begin position="1"/>
        <end position="24"/>
    </location>
</feature>
<dbReference type="EMBL" id="CP022110">
    <property type="protein sequence ID" value="ASG20813.1"/>
    <property type="molecule type" value="Genomic_DNA"/>
</dbReference>
<dbReference type="InterPro" id="IPR051599">
    <property type="entry name" value="Cell_Envelope_Assoc"/>
</dbReference>
<reference evidence="3 4" key="1">
    <citation type="submission" date="2017-06" db="EMBL/GenBank/DDBJ databases">
        <title>Complete genome sequence of Nitrospirillum amazonense strain CBAmC, an endophytic nitrogen-fixing and plant growth-promoting bacterium, isolated from sugarcane.</title>
        <authorList>
            <person name="Schwab S."/>
            <person name="dos Santos Teixeira K.R."/>
            <person name="Simoes Araujo J.L."/>
            <person name="Soares Vidal M."/>
            <person name="Borges de Freitas H.R."/>
            <person name="Rivello Crivelaro A.L."/>
            <person name="Bueno de Camargo Nunes A."/>
            <person name="dos Santos C.M."/>
            <person name="Palmeira da Silva Rosa D."/>
            <person name="da Silva Padilha D."/>
            <person name="da Silva E."/>
            <person name="Araujo Terra L."/>
            <person name="Soares Mendes V."/>
            <person name="Farinelli L."/>
            <person name="Magalhaes Cruz L."/>
            <person name="Baldani J.I."/>
        </authorList>
    </citation>
    <scope>NUCLEOTIDE SEQUENCE [LARGE SCALE GENOMIC DNA]</scope>
    <source>
        <strain evidence="3 4">CBAmC</strain>
    </source>
</reference>